<evidence type="ECO:0000256" key="3">
    <source>
        <dbReference type="ARBA" id="ARBA00022692"/>
    </source>
</evidence>
<accession>A0A5C3EA63</accession>
<dbReference type="GO" id="GO:0005384">
    <property type="term" value="F:manganese ion transmembrane transporter activity"/>
    <property type="evidence" value="ECO:0007669"/>
    <property type="project" value="InterPro"/>
</dbReference>
<dbReference type="AlphaFoldDB" id="A0A5C3EA63"/>
<evidence type="ECO:0000256" key="4">
    <source>
        <dbReference type="ARBA" id="ARBA00022989"/>
    </source>
</evidence>
<dbReference type="Proteomes" id="UP000324022">
    <property type="component" value="Unassembled WGS sequence"/>
</dbReference>
<evidence type="ECO:0000256" key="5">
    <source>
        <dbReference type="ARBA" id="ARBA00023136"/>
    </source>
</evidence>
<keyword evidence="4" id="KW-1133">Transmembrane helix</keyword>
<proteinExistence type="inferred from homology"/>
<dbReference type="Pfam" id="PF01988">
    <property type="entry name" value="VIT1"/>
    <property type="match status" value="1"/>
</dbReference>
<evidence type="ECO:0000313" key="9">
    <source>
        <dbReference type="Proteomes" id="UP000324022"/>
    </source>
</evidence>
<name>A0A5C3EA63_9BASI</name>
<dbReference type="GO" id="GO:0030026">
    <property type="term" value="P:intracellular manganese ion homeostasis"/>
    <property type="evidence" value="ECO:0007669"/>
    <property type="project" value="InterPro"/>
</dbReference>
<protein>
    <submittedName>
        <fullName evidence="8">Uncharacterized protein</fullName>
    </submittedName>
</protein>
<sequence>MACSHPRNLALLLVAAAVPTAPAPLAPPPKPSVKLASKNPKSESTLSSGLPPLPTQLPSCFARIQRRRFLLHLNPQRNPRVPFSEAQQQILLCLLPRRRCPDERTLIDPDFARDCIVGLSDGLTVPFCFDCRSLFTGSTKLVVVAGLAELVSGAISMGIGGFLSAQAESPQSSLQRSRLVDRPSSRSNSAAACFPLLRRKIFGFIPVPSSLFFRPAHNAGLTPFILKLGEGLEPVSTSRLYISALTIGLSYFIGGIIPLLPTSAVTGGEGGFKVTPTVPSQPSQSVVSLLVLHGCSWPARRW</sequence>
<evidence type="ECO:0000256" key="7">
    <source>
        <dbReference type="SAM" id="SignalP"/>
    </source>
</evidence>
<evidence type="ECO:0000256" key="2">
    <source>
        <dbReference type="ARBA" id="ARBA00007049"/>
    </source>
</evidence>
<feature type="region of interest" description="Disordered" evidence="6">
    <location>
        <begin position="23"/>
        <end position="51"/>
    </location>
</feature>
<comment type="subcellular location">
    <subcellularLocation>
        <location evidence="1">Endomembrane system</location>
        <topology evidence="1">Multi-pass membrane protein</topology>
    </subcellularLocation>
</comment>
<keyword evidence="9" id="KW-1185">Reference proteome</keyword>
<reference evidence="8 9" key="1">
    <citation type="submission" date="2018-03" db="EMBL/GenBank/DDBJ databases">
        <authorList>
            <person name="Guldener U."/>
        </authorList>
    </citation>
    <scope>NUCLEOTIDE SEQUENCE [LARGE SCALE GENOMIC DNA]</scope>
    <source>
        <strain evidence="8 9">NBRC100155</strain>
    </source>
</reference>
<gene>
    <name evidence="8" type="ORF">UTRI_02343</name>
</gene>
<dbReference type="GO" id="GO:0012505">
    <property type="term" value="C:endomembrane system"/>
    <property type="evidence" value="ECO:0007669"/>
    <property type="project" value="UniProtKB-SubCell"/>
</dbReference>
<keyword evidence="7" id="KW-0732">Signal</keyword>
<dbReference type="OrthoDB" id="73465at2759"/>
<comment type="similarity">
    <text evidence="2">Belongs to the CCC1 family.</text>
</comment>
<keyword evidence="5" id="KW-0472">Membrane</keyword>
<evidence type="ECO:0000256" key="6">
    <source>
        <dbReference type="SAM" id="MobiDB-lite"/>
    </source>
</evidence>
<dbReference type="InterPro" id="IPR008217">
    <property type="entry name" value="Ccc1_fam"/>
</dbReference>
<evidence type="ECO:0000313" key="8">
    <source>
        <dbReference type="EMBL" id="SPO26069.1"/>
    </source>
</evidence>
<evidence type="ECO:0000256" key="1">
    <source>
        <dbReference type="ARBA" id="ARBA00004127"/>
    </source>
</evidence>
<dbReference type="PANTHER" id="PTHR31851">
    <property type="entry name" value="FE(2+)/MN(2+) TRANSPORTER PCL1"/>
    <property type="match status" value="1"/>
</dbReference>
<keyword evidence="3" id="KW-0812">Transmembrane</keyword>
<dbReference type="EMBL" id="OOIN01000013">
    <property type="protein sequence ID" value="SPO26069.1"/>
    <property type="molecule type" value="Genomic_DNA"/>
</dbReference>
<feature type="signal peptide" evidence="7">
    <location>
        <begin position="1"/>
        <end position="22"/>
    </location>
</feature>
<feature type="chain" id="PRO_5022885382" evidence="7">
    <location>
        <begin position="23"/>
        <end position="302"/>
    </location>
</feature>
<organism evidence="8 9">
    <name type="scientific">Ustilago trichophora</name>
    <dbReference type="NCBI Taxonomy" id="86804"/>
    <lineage>
        <taxon>Eukaryota</taxon>
        <taxon>Fungi</taxon>
        <taxon>Dikarya</taxon>
        <taxon>Basidiomycota</taxon>
        <taxon>Ustilaginomycotina</taxon>
        <taxon>Ustilaginomycetes</taxon>
        <taxon>Ustilaginales</taxon>
        <taxon>Ustilaginaceae</taxon>
        <taxon>Ustilago</taxon>
    </lineage>
</organism>